<dbReference type="SUPFAM" id="SSF160631">
    <property type="entry name" value="SMI1/KNR4-like"/>
    <property type="match status" value="1"/>
</dbReference>
<evidence type="ECO:0000313" key="2">
    <source>
        <dbReference type="EMBL" id="TQV80788.1"/>
    </source>
</evidence>
<comment type="caution">
    <text evidence="2">The sequence shown here is derived from an EMBL/GenBank/DDBJ whole genome shotgun (WGS) entry which is preliminary data.</text>
</comment>
<protein>
    <submittedName>
        <fullName evidence="2">SMI1/KNR4 family protein</fullName>
    </submittedName>
</protein>
<dbReference type="EMBL" id="VHSH01000003">
    <property type="protein sequence ID" value="TQV80788.1"/>
    <property type="molecule type" value="Genomic_DNA"/>
</dbReference>
<gene>
    <name evidence="2" type="ORF">FKG95_11605</name>
</gene>
<dbReference type="AlphaFoldDB" id="A0A545TU94"/>
<dbReference type="OrthoDB" id="8657476at2"/>
<dbReference type="InterPro" id="IPR037883">
    <property type="entry name" value="Knr4/Smi1-like_sf"/>
</dbReference>
<sequence>MTELVNRGPHLTKERLAEFETSNGIRLPSDYREFLLTYNGGRPVPDTFPLVGHKESESGVSFLYGIDYPIESLELQWMFDLNDGYFSDPAFKNFFQIGNDGFNDKICLDLSDERFGAVIFIDMVPMWKDHTEKDIYVIAGSFTEFLEMLYEPEDDD</sequence>
<dbReference type="Gene3D" id="3.40.1580.10">
    <property type="entry name" value="SMI1/KNR4-like"/>
    <property type="match status" value="1"/>
</dbReference>
<organism evidence="2 3">
    <name type="scientific">Denitrobaculum tricleocarpae</name>
    <dbReference type="NCBI Taxonomy" id="2591009"/>
    <lineage>
        <taxon>Bacteria</taxon>
        <taxon>Pseudomonadati</taxon>
        <taxon>Pseudomonadota</taxon>
        <taxon>Alphaproteobacteria</taxon>
        <taxon>Rhodospirillales</taxon>
        <taxon>Rhodospirillaceae</taxon>
        <taxon>Denitrobaculum</taxon>
    </lineage>
</organism>
<evidence type="ECO:0000259" key="1">
    <source>
        <dbReference type="SMART" id="SM00860"/>
    </source>
</evidence>
<dbReference type="RefSeq" id="WP_142896502.1">
    <property type="nucleotide sequence ID" value="NZ_ML660054.1"/>
</dbReference>
<keyword evidence="3" id="KW-1185">Reference proteome</keyword>
<dbReference type="Pfam" id="PF09346">
    <property type="entry name" value="SMI1_KNR4"/>
    <property type="match status" value="1"/>
</dbReference>
<dbReference type="InterPro" id="IPR018958">
    <property type="entry name" value="Knr4/Smi1-like_dom"/>
</dbReference>
<evidence type="ECO:0000313" key="3">
    <source>
        <dbReference type="Proteomes" id="UP000315252"/>
    </source>
</evidence>
<reference evidence="2 3" key="1">
    <citation type="submission" date="2019-06" db="EMBL/GenBank/DDBJ databases">
        <title>Whole genome sequence for Rhodospirillaceae sp. R148.</title>
        <authorList>
            <person name="Wang G."/>
        </authorList>
    </citation>
    <scope>NUCLEOTIDE SEQUENCE [LARGE SCALE GENOMIC DNA]</scope>
    <source>
        <strain evidence="2 3">R148</strain>
    </source>
</reference>
<dbReference type="SMART" id="SM00860">
    <property type="entry name" value="SMI1_KNR4"/>
    <property type="match status" value="1"/>
</dbReference>
<accession>A0A545TU94</accession>
<feature type="domain" description="Knr4/Smi1-like" evidence="1">
    <location>
        <begin position="10"/>
        <end position="148"/>
    </location>
</feature>
<name>A0A545TU94_9PROT</name>
<dbReference type="Proteomes" id="UP000315252">
    <property type="component" value="Unassembled WGS sequence"/>
</dbReference>
<proteinExistence type="predicted"/>